<evidence type="ECO:0000259" key="1">
    <source>
        <dbReference type="Pfam" id="PF01172"/>
    </source>
</evidence>
<dbReference type="SUPFAM" id="SSF89895">
    <property type="entry name" value="FYSH domain"/>
    <property type="match status" value="1"/>
</dbReference>
<organism evidence="2 3">
    <name type="scientific">Capsaspora owczarzaki (strain ATCC 30864)</name>
    <dbReference type="NCBI Taxonomy" id="595528"/>
    <lineage>
        <taxon>Eukaryota</taxon>
        <taxon>Filasterea</taxon>
        <taxon>Capsaspora</taxon>
    </lineage>
</organism>
<evidence type="ECO:0000313" key="3">
    <source>
        <dbReference type="Proteomes" id="UP000008743"/>
    </source>
</evidence>
<keyword evidence="3" id="KW-1185">Reference proteome</keyword>
<dbReference type="Proteomes" id="UP000008743">
    <property type="component" value="Unassembled WGS sequence"/>
</dbReference>
<dbReference type="EMBL" id="KE346360">
    <property type="protein sequence ID" value="KJE88987.1"/>
    <property type="molecule type" value="Genomic_DNA"/>
</dbReference>
<dbReference type="OMA" id="AFGSHNQ"/>
<accession>A0A0D2VGI5</accession>
<dbReference type="InParanoid" id="A0A0D2VGI5"/>
<sequence length="105" mass="11568">MSAPRVAFQSHEKTGKDNYFVFVESSDAVNKWRKDKSVALVDVVMKHSVFVHRGDVKGEASTPTKADLETVFGSSNETAAIEFILTNGKFEGGHESKHASGFYSR</sequence>
<proteinExistence type="predicted"/>
<dbReference type="InterPro" id="IPR019783">
    <property type="entry name" value="SDO1/SBDS_N"/>
</dbReference>
<name>A0A0D2VGI5_CAPO3</name>
<dbReference type="Pfam" id="PF01172">
    <property type="entry name" value="SBDS_N"/>
    <property type="match status" value="1"/>
</dbReference>
<dbReference type="AlphaFoldDB" id="A0A0D2VGI5"/>
<gene>
    <name evidence="2" type="ORF">CAOG_000551</name>
</gene>
<reference evidence="3" key="1">
    <citation type="submission" date="2011-02" db="EMBL/GenBank/DDBJ databases">
        <title>The Genome Sequence of Capsaspora owczarzaki ATCC 30864.</title>
        <authorList>
            <person name="Russ C."/>
            <person name="Cuomo C."/>
            <person name="Burger G."/>
            <person name="Gray M.W."/>
            <person name="Holland P.W.H."/>
            <person name="King N."/>
            <person name="Lang F.B.F."/>
            <person name="Roger A.J."/>
            <person name="Ruiz-Trillo I."/>
            <person name="Young S.K."/>
            <person name="Zeng Q."/>
            <person name="Gargeya S."/>
            <person name="Alvarado L."/>
            <person name="Berlin A."/>
            <person name="Chapman S.B."/>
            <person name="Chen Z."/>
            <person name="Freedman E."/>
            <person name="Gellesch M."/>
            <person name="Goldberg J."/>
            <person name="Griggs A."/>
            <person name="Gujja S."/>
            <person name="Heilman E."/>
            <person name="Heiman D."/>
            <person name="Howarth C."/>
            <person name="Mehta T."/>
            <person name="Neiman D."/>
            <person name="Pearson M."/>
            <person name="Roberts A."/>
            <person name="Saif S."/>
            <person name="Shea T."/>
            <person name="Shenoy N."/>
            <person name="Sisk P."/>
            <person name="Stolte C."/>
            <person name="Sykes S."/>
            <person name="White J."/>
            <person name="Yandava C."/>
            <person name="Haas B."/>
            <person name="Nusbaum C."/>
            <person name="Birren B."/>
        </authorList>
    </citation>
    <scope>NUCLEOTIDE SEQUENCE</scope>
    <source>
        <strain evidence="3">ATCC 30864</strain>
    </source>
</reference>
<dbReference type="OrthoDB" id="2567806at2759"/>
<dbReference type="Gene3D" id="3.30.1250.10">
    <property type="entry name" value="Ribosome maturation protein SBDS, N-terminal domain"/>
    <property type="match status" value="1"/>
</dbReference>
<dbReference type="FunCoup" id="A0A0D2VGI5">
    <property type="interactions" value="27"/>
</dbReference>
<dbReference type="RefSeq" id="XP_004365422.1">
    <property type="nucleotide sequence ID" value="XM_004365365.2"/>
</dbReference>
<feature type="domain" description="Ribosome maturation protein SDO1/SBDS N-terminal" evidence="1">
    <location>
        <begin position="13"/>
        <end position="95"/>
    </location>
</feature>
<protein>
    <recommendedName>
        <fullName evidence="1">Ribosome maturation protein SDO1/SBDS N-terminal domain-containing protein</fullName>
    </recommendedName>
</protein>
<evidence type="ECO:0000313" key="2">
    <source>
        <dbReference type="EMBL" id="KJE88987.1"/>
    </source>
</evidence>
<dbReference type="PhylomeDB" id="A0A0D2VGI5"/>
<dbReference type="InterPro" id="IPR036786">
    <property type="entry name" value="Ribosome_mat_SBDS_N_sf"/>
</dbReference>